<keyword evidence="1" id="KW-0812">Transmembrane</keyword>
<keyword evidence="4" id="KW-1185">Reference proteome</keyword>
<dbReference type="InterPro" id="IPR009030">
    <property type="entry name" value="Growth_fac_rcpt_cys_sf"/>
</dbReference>
<dbReference type="InterPro" id="IPR006150">
    <property type="entry name" value="Cys_repeat_1"/>
</dbReference>
<gene>
    <name evidence="3" type="ORF">NOO_LOCUS6029</name>
</gene>
<dbReference type="PANTHER" id="PTHR34150">
    <property type="entry name" value="PROTEIN CBG08832-RELATED"/>
    <property type="match status" value="1"/>
</dbReference>
<dbReference type="AlphaFoldDB" id="A0A182ED81"/>
<reference evidence="3 4" key="2">
    <citation type="submission" date="2018-08" db="EMBL/GenBank/DDBJ databases">
        <authorList>
            <person name="Laetsch R D."/>
            <person name="Stevens L."/>
            <person name="Kumar S."/>
            <person name="Blaxter L. M."/>
        </authorList>
    </citation>
    <scope>NUCLEOTIDE SEQUENCE [LARGE SCALE GENOMIC DNA]</scope>
</reference>
<dbReference type="SUPFAM" id="SSF57184">
    <property type="entry name" value="Growth factor receptor domain"/>
    <property type="match status" value="1"/>
</dbReference>
<dbReference type="EMBL" id="UYRW01001766">
    <property type="protein sequence ID" value="VDK80612.1"/>
    <property type="molecule type" value="Genomic_DNA"/>
</dbReference>
<proteinExistence type="predicted"/>
<evidence type="ECO:0000259" key="2">
    <source>
        <dbReference type="Pfam" id="PF04942"/>
    </source>
</evidence>
<name>A0A182ED81_ONCOC</name>
<dbReference type="Pfam" id="PF04942">
    <property type="entry name" value="CC"/>
    <property type="match status" value="1"/>
</dbReference>
<dbReference type="PANTHER" id="PTHR34150:SF12">
    <property type="entry name" value="CC DOMAIN-CONTAINING PROTEIN"/>
    <property type="match status" value="1"/>
</dbReference>
<feature type="transmembrane region" description="Helical" evidence="1">
    <location>
        <begin position="193"/>
        <end position="211"/>
    </location>
</feature>
<dbReference type="STRING" id="42157.A0A182ED81"/>
<sequence>MISVCDGGPAVAACINGLCGQGFFCNSRGFCCRCASGNSTGPCINNVCPAGYSCNTNNYCCPLGSGSVLGPCINNQCPIGFACGAGNLCYAVAASHIISMASTGLSGASPAGGRGKGVKGSEKATVHSFHDLVPALKTVLYDKSNMQLDKVLSLLEAKTQLPREQLTYGLMGLVGIYLIFGSLAQLVCNLIGFGYPAYASVKVIFLLYLYLPQTYGAQIIYEKYLDPLIAGIEKTLYKK</sequence>
<evidence type="ECO:0000256" key="1">
    <source>
        <dbReference type="SAM" id="Phobius"/>
    </source>
</evidence>
<dbReference type="Proteomes" id="UP000271087">
    <property type="component" value="Unassembled WGS sequence"/>
</dbReference>
<feature type="domain" description="CC" evidence="2">
    <location>
        <begin position="32"/>
        <end position="62"/>
    </location>
</feature>
<dbReference type="OrthoDB" id="10009287at2759"/>
<organism evidence="5">
    <name type="scientific">Onchocerca ochengi</name>
    <name type="common">Filarial nematode worm</name>
    <dbReference type="NCBI Taxonomy" id="42157"/>
    <lineage>
        <taxon>Eukaryota</taxon>
        <taxon>Metazoa</taxon>
        <taxon>Ecdysozoa</taxon>
        <taxon>Nematoda</taxon>
        <taxon>Chromadorea</taxon>
        <taxon>Rhabditida</taxon>
        <taxon>Spirurina</taxon>
        <taxon>Spiruromorpha</taxon>
        <taxon>Filarioidea</taxon>
        <taxon>Onchocercidae</taxon>
        <taxon>Onchocerca</taxon>
    </lineage>
</organism>
<dbReference type="WBParaSite" id="nOo.2.0.1.t06029-RA">
    <property type="protein sequence ID" value="nOo.2.0.1.t06029-RA"/>
    <property type="gene ID" value="nOo.2.0.1.g06029"/>
</dbReference>
<protein>
    <submittedName>
        <fullName evidence="5">Receptor expression-enhancing protein</fullName>
    </submittedName>
</protein>
<evidence type="ECO:0000313" key="4">
    <source>
        <dbReference type="Proteomes" id="UP000271087"/>
    </source>
</evidence>
<keyword evidence="1" id="KW-1133">Transmembrane helix</keyword>
<keyword evidence="1" id="KW-0472">Membrane</keyword>
<dbReference type="InterPro" id="IPR004345">
    <property type="entry name" value="TB2_DP1_HVA22"/>
</dbReference>
<evidence type="ECO:0000313" key="3">
    <source>
        <dbReference type="EMBL" id="VDK80612.1"/>
    </source>
</evidence>
<reference evidence="5" key="1">
    <citation type="submission" date="2016-06" db="UniProtKB">
        <authorList>
            <consortium name="WormBaseParasite"/>
        </authorList>
    </citation>
    <scope>IDENTIFICATION</scope>
</reference>
<accession>A0A182ED81</accession>
<feature type="transmembrane region" description="Helical" evidence="1">
    <location>
        <begin position="166"/>
        <end position="187"/>
    </location>
</feature>
<dbReference type="InterPro" id="IPR007026">
    <property type="entry name" value="CC_domain"/>
</dbReference>
<dbReference type="Pfam" id="PF03134">
    <property type="entry name" value="TB2_DP1_HVA22"/>
    <property type="match status" value="1"/>
</dbReference>
<dbReference type="SMART" id="SM00289">
    <property type="entry name" value="WR1"/>
    <property type="match status" value="2"/>
</dbReference>
<evidence type="ECO:0000313" key="5">
    <source>
        <dbReference type="WBParaSite" id="nOo.2.0.1.t06029-RA"/>
    </source>
</evidence>